<accession>A0A7U3ZH12</accession>
<reference evidence="3" key="1">
    <citation type="submission" date="2011-06" db="EMBL/GenBank/DDBJ databases">
        <title>The complete genome of chromosome of Runella slithyformis DSM 19594.</title>
        <authorList>
            <consortium name="US DOE Joint Genome Institute (JGI-PGF)"/>
            <person name="Lucas S."/>
            <person name="Han J."/>
            <person name="Lapidus A."/>
            <person name="Bruce D."/>
            <person name="Goodwin L."/>
            <person name="Pitluck S."/>
            <person name="Peters L."/>
            <person name="Kyrpides N."/>
            <person name="Mavromatis K."/>
            <person name="Ivanova N."/>
            <person name="Ovchinnikova G."/>
            <person name="Zhang X."/>
            <person name="Misra M."/>
            <person name="Detter J.C."/>
            <person name="Tapia R."/>
            <person name="Han C."/>
            <person name="Land M."/>
            <person name="Hauser L."/>
            <person name="Markowitz V."/>
            <person name="Cheng J.-F."/>
            <person name="Hugenholtz P."/>
            <person name="Woyke T."/>
            <person name="Wu D."/>
            <person name="Tindall B."/>
            <person name="Faehrich R."/>
            <person name="Brambilla E."/>
            <person name="Klenk H.-P."/>
            <person name="Eisen J.A."/>
        </authorList>
    </citation>
    <scope>NUCLEOTIDE SEQUENCE [LARGE SCALE GENOMIC DNA]</scope>
    <source>
        <strain evidence="3">ATCC 29530 / DSM 19594 / LMG 11500 / NCIMB 11436 / LSU 4</strain>
    </source>
</reference>
<proteinExistence type="predicted"/>
<dbReference type="CDD" id="cd09618">
    <property type="entry name" value="CBM9_like_2"/>
    <property type="match status" value="1"/>
</dbReference>
<dbReference type="SUPFAM" id="SSF49344">
    <property type="entry name" value="CBD9-like"/>
    <property type="match status" value="1"/>
</dbReference>
<name>A0A7U3ZH12_RUNSL</name>
<organism evidence="2 3">
    <name type="scientific">Runella slithyformis (strain ATCC 29530 / DSM 19594 / LMG 11500 / NCIMB 11436 / LSU 4)</name>
    <dbReference type="NCBI Taxonomy" id="761193"/>
    <lineage>
        <taxon>Bacteria</taxon>
        <taxon>Pseudomonadati</taxon>
        <taxon>Bacteroidota</taxon>
        <taxon>Cytophagia</taxon>
        <taxon>Cytophagales</taxon>
        <taxon>Spirosomataceae</taxon>
        <taxon>Runella</taxon>
    </lineage>
</organism>
<dbReference type="Pfam" id="PF19313">
    <property type="entry name" value="DUF5916"/>
    <property type="match status" value="1"/>
</dbReference>
<evidence type="ECO:0000313" key="2">
    <source>
        <dbReference type="EMBL" id="AEI47076.1"/>
    </source>
</evidence>
<dbReference type="Proteomes" id="UP000000493">
    <property type="component" value="Chromosome"/>
</dbReference>
<dbReference type="KEGG" id="rsi:Runsl_0633"/>
<dbReference type="Gene3D" id="2.60.40.1190">
    <property type="match status" value="1"/>
</dbReference>
<evidence type="ECO:0000313" key="3">
    <source>
        <dbReference type="Proteomes" id="UP000000493"/>
    </source>
</evidence>
<keyword evidence="3" id="KW-1185">Reference proteome</keyword>
<gene>
    <name evidence="2" type="ordered locus">Runsl_0633</name>
</gene>
<sequence>MIQEGNANLPPRLCPISLHCMNYTFTLAFCLVSFLCFSQDVLLFKPDSVRKEFEAVRVSNNLKIDGHLHDKEWLLAKPKSDFIEIDPRQGELPRHRTEMRALFNQNYLYIGVFNYDTLGKKSIRVIDFKRDFNTRTSDFVGMTIDGFNDRRNAMVFTTNPHGVQRDFLAFDANYIDLDWDGLWRVRTSRSDSGWVAEFAIPWKTLRYAKSDSTFQSWGFNLNRSRRMTNENYAFSPFPRSFNVLRMDYAGIIKGLQPPPPTANVRIQPFFLTSYDRYRNIDGRKPHDGGVKLGGEIKWAISSRAVLDLTFNTDFAQADADRQVNNVTRFSVLFPERRQFFLENASLFGIGVGPASDMSGGSIRIQPFFSRKIGLDGGGNPIPIDAGARFVSRSAKTNYGAMYIHQRGTASSPGTNYFVGRYSENLGKQSRLGALVTVKSDTGNTNIVGNLDGFVRFDEAHSLNWMLNLSHDSKGNVTGAAGAAQYFYATNQWKIWWTQSLISQSYNPAVGFISRTDVIGTTPGIFWFYRGKHIPFKKLIRSFEPSLLVEFYNQASTGRLIERSYGLSPFWIMLQSGGFMGHIMTPTYQYLTEPFSPLGVKIAAGAYNYTRHAVYWGSDGSRKLSFTWNGEYGTYYNGKLNTTNLSVLVAPIPHISITGRFNRNDFRKVGVNATTKNVDLVSVEGRFAANPRLQLIGFYQRNTDTKANNYNIRLSWEYQPLSFIYIVFNKREFLSTTRLDTRSQEDHLIAKISYLRQL</sequence>
<protein>
    <recommendedName>
        <fullName evidence="1">DUF5916 domain-containing protein</fullName>
    </recommendedName>
</protein>
<feature type="domain" description="DUF5916" evidence="1">
    <location>
        <begin position="266"/>
        <end position="350"/>
    </location>
</feature>
<reference evidence="2 3" key="2">
    <citation type="journal article" date="2012" name="Stand. Genomic Sci.">
        <title>Complete genome sequence of the aquatic bacterium Runella slithyformis type strain (LSU 4(T)).</title>
        <authorList>
            <person name="Copeland A."/>
            <person name="Zhang X."/>
            <person name="Misra M."/>
            <person name="Lapidus A."/>
            <person name="Nolan M."/>
            <person name="Lucas S."/>
            <person name="Deshpande S."/>
            <person name="Cheng J.F."/>
            <person name="Tapia R."/>
            <person name="Goodwin L.A."/>
            <person name="Pitluck S."/>
            <person name="Liolios K."/>
            <person name="Pagani I."/>
            <person name="Ivanova N."/>
            <person name="Mikhailova N."/>
            <person name="Pati A."/>
            <person name="Chen A."/>
            <person name="Palaniappan K."/>
            <person name="Land M."/>
            <person name="Hauser L."/>
            <person name="Pan C."/>
            <person name="Jeffries C.D."/>
            <person name="Detter J.C."/>
            <person name="Brambilla E.M."/>
            <person name="Rohde M."/>
            <person name="Djao O.D."/>
            <person name="Goker M."/>
            <person name="Sikorski J."/>
            <person name="Tindall B.J."/>
            <person name="Woyke T."/>
            <person name="Bristow J."/>
            <person name="Eisen J.A."/>
            <person name="Markowitz V."/>
            <person name="Hugenholtz P."/>
            <person name="Kyrpides N.C."/>
            <person name="Klenk H.P."/>
            <person name="Mavromatis K."/>
        </authorList>
    </citation>
    <scope>NUCLEOTIDE SEQUENCE [LARGE SCALE GENOMIC DNA]</scope>
    <source>
        <strain evidence="3">ATCC 29530 / DSM 19594 / LMG 11500 / NCIMB 11436 / LSU 4</strain>
    </source>
</reference>
<dbReference type="AlphaFoldDB" id="A0A7U3ZH12"/>
<dbReference type="InterPro" id="IPR045670">
    <property type="entry name" value="DUF5916"/>
</dbReference>
<evidence type="ECO:0000259" key="1">
    <source>
        <dbReference type="Pfam" id="PF19313"/>
    </source>
</evidence>
<dbReference type="EMBL" id="CP002859">
    <property type="protein sequence ID" value="AEI47076.1"/>
    <property type="molecule type" value="Genomic_DNA"/>
</dbReference>